<proteinExistence type="predicted"/>
<dbReference type="AlphaFoldDB" id="A0A7L9WHD9"/>
<dbReference type="EMBL" id="CP045201">
    <property type="protein sequence ID" value="QOL79785.1"/>
    <property type="molecule type" value="Genomic_DNA"/>
</dbReference>
<keyword evidence="2" id="KW-1185">Reference proteome</keyword>
<dbReference type="Gene3D" id="2.40.10.270">
    <property type="entry name" value="Bacteriophage SPP1 head-tail adaptor protein"/>
    <property type="match status" value="1"/>
</dbReference>
<gene>
    <name evidence="1" type="ORF">F3W81_02495</name>
</gene>
<protein>
    <submittedName>
        <fullName evidence="1">Phage head closure protein</fullName>
    </submittedName>
</protein>
<accession>A0A7L9WHD9</accession>
<sequence length="111" mass="12180">MIPRLNRQLVLEQSMRSADGAGGYATIWSELGTLWAEVLPGSSTVLRQGGLTVHRQTLKISVRGVAIGRPSRPLPGQRFRDGGRIYDIEAVSERDAEGRFLVCTAREEVTS</sequence>
<dbReference type="Proteomes" id="UP000594118">
    <property type="component" value="Chromosome"/>
</dbReference>
<dbReference type="KEGG" id="pshq:F3W81_02495"/>
<dbReference type="Pfam" id="PF05521">
    <property type="entry name" value="Phage_HCP"/>
    <property type="match status" value="1"/>
</dbReference>
<organism evidence="1 2">
    <name type="scientific">Pseudooceanicola spongiae</name>
    <dbReference type="NCBI Taxonomy" id="2613965"/>
    <lineage>
        <taxon>Bacteria</taxon>
        <taxon>Pseudomonadati</taxon>
        <taxon>Pseudomonadota</taxon>
        <taxon>Alphaproteobacteria</taxon>
        <taxon>Rhodobacterales</taxon>
        <taxon>Paracoccaceae</taxon>
        <taxon>Pseudooceanicola</taxon>
    </lineage>
</organism>
<evidence type="ECO:0000313" key="2">
    <source>
        <dbReference type="Proteomes" id="UP000594118"/>
    </source>
</evidence>
<name>A0A7L9WHD9_9RHOB</name>
<dbReference type="InterPro" id="IPR038666">
    <property type="entry name" value="SSP1_head-tail_sf"/>
</dbReference>
<dbReference type="NCBIfam" id="TIGR01563">
    <property type="entry name" value="gp16_SPP1"/>
    <property type="match status" value="1"/>
</dbReference>
<evidence type="ECO:0000313" key="1">
    <source>
        <dbReference type="EMBL" id="QOL79785.1"/>
    </source>
</evidence>
<dbReference type="RefSeq" id="WP_193082102.1">
    <property type="nucleotide sequence ID" value="NZ_CP045201.1"/>
</dbReference>
<reference evidence="1 2" key="1">
    <citation type="submission" date="2019-10" db="EMBL/GenBank/DDBJ databases">
        <title>Pseudopuniceibacterium sp. HQ09 islated from Antarctica.</title>
        <authorList>
            <person name="Liao L."/>
            <person name="Su S."/>
            <person name="Chen B."/>
            <person name="Yu Y."/>
        </authorList>
    </citation>
    <scope>NUCLEOTIDE SEQUENCE [LARGE SCALE GENOMIC DNA]</scope>
    <source>
        <strain evidence="1 2">HQ09</strain>
    </source>
</reference>
<dbReference type="InterPro" id="IPR008767">
    <property type="entry name" value="Phage_SPP1_head-tail_adaptor"/>
</dbReference>